<dbReference type="SUPFAM" id="SSF56059">
    <property type="entry name" value="Glutathione synthetase ATP-binding domain-like"/>
    <property type="match status" value="1"/>
</dbReference>
<name>A0A6C2CRB4_9RHOO</name>
<dbReference type="Gene3D" id="3.30.470.20">
    <property type="entry name" value="ATP-grasp fold, B domain"/>
    <property type="match status" value="1"/>
</dbReference>
<dbReference type="GO" id="GO:0046872">
    <property type="term" value="F:metal ion binding"/>
    <property type="evidence" value="ECO:0007669"/>
    <property type="project" value="InterPro"/>
</dbReference>
<protein>
    <recommendedName>
        <fullName evidence="2">ATP-grasp domain-containing protein</fullName>
    </recommendedName>
</protein>
<organism evidence="3 4">
    <name type="scientific">Zoogloea oleivorans</name>
    <dbReference type="NCBI Taxonomy" id="1552750"/>
    <lineage>
        <taxon>Bacteria</taxon>
        <taxon>Pseudomonadati</taxon>
        <taxon>Pseudomonadota</taxon>
        <taxon>Betaproteobacteria</taxon>
        <taxon>Rhodocyclales</taxon>
        <taxon>Zoogloeaceae</taxon>
        <taxon>Zoogloea</taxon>
    </lineage>
</organism>
<evidence type="ECO:0000259" key="2">
    <source>
        <dbReference type="PROSITE" id="PS50975"/>
    </source>
</evidence>
<dbReference type="EMBL" id="SDKK01000010">
    <property type="protein sequence ID" value="TYC56508.1"/>
    <property type="molecule type" value="Genomic_DNA"/>
</dbReference>
<dbReference type="GO" id="GO:0005524">
    <property type="term" value="F:ATP binding"/>
    <property type="evidence" value="ECO:0007669"/>
    <property type="project" value="UniProtKB-UniRule"/>
</dbReference>
<gene>
    <name evidence="3" type="ORF">ETQ85_11665</name>
</gene>
<dbReference type="AlphaFoldDB" id="A0A6C2CRB4"/>
<sequence length="323" mass="35064">MKGPVLICGIASESPLAMAIEAAERLGVAHRVIDQRQLAGQDIEAGVRGGQLFARWWNGAESVDLTRCGGAYTRVVPAGMLRNRPTDGREVLHDHYFVDALNAWLEVAPLRVANRLAAGMSNASKPWQAQLIRAAGFATPVSLLTNDPDAVRAFRRRHGRVVFKSASGVRSIVTPLEGALDAQLDRVRALPTLFQAYVPGVNYRVHVIGEQVFCTRIDSDATDYRYAGREGQASAMVADRLPPDLARRCVALTASLGLEMGGIDLKRTPEGEYVCFEVNPSPAYSCFDRESAEAVAEALVIHLSGGARRGNRRQRHPLESAPA</sequence>
<dbReference type="InterPro" id="IPR013651">
    <property type="entry name" value="ATP-grasp_RimK-type"/>
</dbReference>
<dbReference type="PROSITE" id="PS50975">
    <property type="entry name" value="ATP_GRASP"/>
    <property type="match status" value="1"/>
</dbReference>
<dbReference type="RefSeq" id="WP_148579246.1">
    <property type="nucleotide sequence ID" value="NZ_SDKK01000010.1"/>
</dbReference>
<dbReference type="InterPro" id="IPR011761">
    <property type="entry name" value="ATP-grasp"/>
</dbReference>
<dbReference type="GO" id="GO:0018169">
    <property type="term" value="F:ribosomal S6-glutamic acid ligase activity"/>
    <property type="evidence" value="ECO:0007669"/>
    <property type="project" value="TreeGrafter"/>
</dbReference>
<accession>A0A6C2CRB4</accession>
<comment type="caution">
    <text evidence="3">The sequence shown here is derived from an EMBL/GenBank/DDBJ whole genome shotgun (WGS) entry which is preliminary data.</text>
</comment>
<proteinExistence type="predicted"/>
<keyword evidence="4" id="KW-1185">Reference proteome</keyword>
<dbReference type="GO" id="GO:0005737">
    <property type="term" value="C:cytoplasm"/>
    <property type="evidence" value="ECO:0007669"/>
    <property type="project" value="TreeGrafter"/>
</dbReference>
<feature type="domain" description="ATP-grasp" evidence="2">
    <location>
        <begin position="129"/>
        <end position="304"/>
    </location>
</feature>
<keyword evidence="1" id="KW-0547">Nucleotide-binding</keyword>
<evidence type="ECO:0000313" key="3">
    <source>
        <dbReference type="EMBL" id="TYC56508.1"/>
    </source>
</evidence>
<evidence type="ECO:0000313" key="4">
    <source>
        <dbReference type="Proteomes" id="UP000389128"/>
    </source>
</evidence>
<keyword evidence="1" id="KW-0067">ATP-binding</keyword>
<dbReference type="Pfam" id="PF08443">
    <property type="entry name" value="RimK"/>
    <property type="match status" value="1"/>
</dbReference>
<reference evidence="3 4" key="1">
    <citation type="submission" date="2019-01" db="EMBL/GenBank/DDBJ databases">
        <title>Zoogloea oleivorans genome sequencing and assembly.</title>
        <authorList>
            <person name="Tancsics A."/>
            <person name="Farkas M."/>
            <person name="Kriszt B."/>
            <person name="Maroti G."/>
            <person name="Horvath B."/>
        </authorList>
    </citation>
    <scope>NUCLEOTIDE SEQUENCE [LARGE SCALE GENOMIC DNA]</scope>
    <source>
        <strain evidence="3 4">Buc</strain>
    </source>
</reference>
<dbReference type="OrthoDB" id="583309at2"/>
<evidence type="ECO:0000256" key="1">
    <source>
        <dbReference type="PROSITE-ProRule" id="PRU00409"/>
    </source>
</evidence>
<dbReference type="Proteomes" id="UP000389128">
    <property type="component" value="Unassembled WGS sequence"/>
</dbReference>
<dbReference type="PANTHER" id="PTHR21621">
    <property type="entry name" value="RIBOSOMAL PROTEIN S6 MODIFICATION PROTEIN"/>
    <property type="match status" value="1"/>
</dbReference>
<dbReference type="PANTHER" id="PTHR21621:SF0">
    <property type="entry name" value="BETA-CITRYLGLUTAMATE SYNTHASE B-RELATED"/>
    <property type="match status" value="1"/>
</dbReference>
<dbReference type="GO" id="GO:0009432">
    <property type="term" value="P:SOS response"/>
    <property type="evidence" value="ECO:0007669"/>
    <property type="project" value="TreeGrafter"/>
</dbReference>